<dbReference type="EMBL" id="HBHX01068271">
    <property type="protein sequence ID" value="CAE0149064.1"/>
    <property type="molecule type" value="Transcribed_RNA"/>
</dbReference>
<protein>
    <submittedName>
        <fullName evidence="2">Uncharacterized protein</fullName>
    </submittedName>
</protein>
<dbReference type="AlphaFoldDB" id="A0A7S3FI09"/>
<organism evidence="2">
    <name type="scientific">Haptolina ericina</name>
    <dbReference type="NCBI Taxonomy" id="156174"/>
    <lineage>
        <taxon>Eukaryota</taxon>
        <taxon>Haptista</taxon>
        <taxon>Haptophyta</taxon>
        <taxon>Prymnesiophyceae</taxon>
        <taxon>Prymnesiales</taxon>
        <taxon>Prymnesiaceae</taxon>
        <taxon>Haptolina</taxon>
    </lineage>
</organism>
<proteinExistence type="predicted"/>
<name>A0A7S3FI09_9EUKA</name>
<reference evidence="2" key="1">
    <citation type="submission" date="2021-01" db="EMBL/GenBank/DDBJ databases">
        <authorList>
            <person name="Corre E."/>
            <person name="Pelletier E."/>
            <person name="Niang G."/>
            <person name="Scheremetjew M."/>
            <person name="Finn R."/>
            <person name="Kale V."/>
            <person name="Holt S."/>
            <person name="Cochrane G."/>
            <person name="Meng A."/>
            <person name="Brown T."/>
            <person name="Cohen L."/>
        </authorList>
    </citation>
    <scope>NUCLEOTIDE SEQUENCE</scope>
    <source>
        <strain evidence="2">CCMP281</strain>
    </source>
</reference>
<evidence type="ECO:0000313" key="2">
    <source>
        <dbReference type="EMBL" id="CAE0149064.1"/>
    </source>
</evidence>
<feature type="region of interest" description="Disordered" evidence="1">
    <location>
        <begin position="84"/>
        <end position="109"/>
    </location>
</feature>
<accession>A0A7S3FI09</accession>
<sequence>MCGVDKLPTHPREEQTDEHAFRITYQYYDKVTVETSYEDDSGKRKTTERLQLVKKTAPIGEFMAFYRKQLKYFTFHCLGWTTRRSRRSWRSRSPCRPRNKARRSQEPTC</sequence>
<feature type="compositionally biased region" description="Basic residues" evidence="1">
    <location>
        <begin position="84"/>
        <end position="102"/>
    </location>
</feature>
<evidence type="ECO:0000256" key="1">
    <source>
        <dbReference type="SAM" id="MobiDB-lite"/>
    </source>
</evidence>
<gene>
    <name evidence="2" type="ORF">HERI1096_LOCUS37707</name>
</gene>